<protein>
    <submittedName>
        <fullName evidence="1">Uncharacterized protein</fullName>
    </submittedName>
</protein>
<reference evidence="1" key="1">
    <citation type="submission" date="2018-05" db="EMBL/GenBank/DDBJ databases">
        <authorList>
            <person name="Lanie J.A."/>
            <person name="Ng W.-L."/>
            <person name="Kazmierczak K.M."/>
            <person name="Andrzejewski T.M."/>
            <person name="Davidsen T.M."/>
            <person name="Wayne K.J."/>
            <person name="Tettelin H."/>
            <person name="Glass J.I."/>
            <person name="Rusch D."/>
            <person name="Podicherti R."/>
            <person name="Tsui H.-C.T."/>
            <person name="Winkler M.E."/>
        </authorList>
    </citation>
    <scope>NUCLEOTIDE SEQUENCE</scope>
</reference>
<evidence type="ECO:0000313" key="1">
    <source>
        <dbReference type="EMBL" id="SVB39253.1"/>
    </source>
</evidence>
<dbReference type="EMBL" id="UINC01039990">
    <property type="protein sequence ID" value="SVB39253.1"/>
    <property type="molecule type" value="Genomic_DNA"/>
</dbReference>
<organism evidence="1">
    <name type="scientific">marine metagenome</name>
    <dbReference type="NCBI Taxonomy" id="408172"/>
    <lineage>
        <taxon>unclassified sequences</taxon>
        <taxon>metagenomes</taxon>
        <taxon>ecological metagenomes</taxon>
    </lineage>
</organism>
<sequence>MHEIDIPQAIILRGVTRRGARHITVLPSLISD</sequence>
<gene>
    <name evidence="1" type="ORF">METZ01_LOCUS192107</name>
</gene>
<proteinExistence type="predicted"/>
<name>A0A382DNP1_9ZZZZ</name>
<accession>A0A382DNP1</accession>
<dbReference type="AlphaFoldDB" id="A0A382DNP1"/>